<dbReference type="Pfam" id="PF00665">
    <property type="entry name" value="rve"/>
    <property type="match status" value="1"/>
</dbReference>
<accession>A0A699SYF3</accession>
<evidence type="ECO:0000313" key="3">
    <source>
        <dbReference type="EMBL" id="GFD01754.1"/>
    </source>
</evidence>
<dbReference type="InterPro" id="IPR001584">
    <property type="entry name" value="Integrase_cat-core"/>
</dbReference>
<dbReference type="PANTHER" id="PTHR42648">
    <property type="entry name" value="TRANSPOSASE, PUTATIVE-RELATED"/>
    <property type="match status" value="1"/>
</dbReference>
<dbReference type="InterPro" id="IPR012337">
    <property type="entry name" value="RNaseH-like_sf"/>
</dbReference>
<dbReference type="PANTHER" id="PTHR42648:SF25">
    <property type="entry name" value="RNA-DIRECTED DNA POLYMERASE"/>
    <property type="match status" value="1"/>
</dbReference>
<comment type="caution">
    <text evidence="3">The sequence shown here is derived from an EMBL/GenBank/DDBJ whole genome shotgun (WGS) entry which is preliminary data.</text>
</comment>
<feature type="region of interest" description="Disordered" evidence="1">
    <location>
        <begin position="54"/>
        <end position="74"/>
    </location>
</feature>
<evidence type="ECO:0000256" key="1">
    <source>
        <dbReference type="SAM" id="MobiDB-lite"/>
    </source>
</evidence>
<dbReference type="PROSITE" id="PS50994">
    <property type="entry name" value="INTEGRASE"/>
    <property type="match status" value="1"/>
</dbReference>
<protein>
    <submittedName>
        <fullName evidence="3">Zinc finger, CCHC-type</fullName>
    </submittedName>
</protein>
<evidence type="ECO:0000259" key="2">
    <source>
        <dbReference type="PROSITE" id="PS50994"/>
    </source>
</evidence>
<dbReference type="SUPFAM" id="SSF53098">
    <property type="entry name" value="Ribonuclease H-like"/>
    <property type="match status" value="1"/>
</dbReference>
<reference evidence="3" key="1">
    <citation type="journal article" date="2019" name="Sci. Rep.">
        <title>Draft genome of Tanacetum cinerariifolium, the natural source of mosquito coil.</title>
        <authorList>
            <person name="Yamashiro T."/>
            <person name="Shiraishi A."/>
            <person name="Satake H."/>
            <person name="Nakayama K."/>
        </authorList>
    </citation>
    <scope>NUCLEOTIDE SEQUENCE</scope>
</reference>
<sequence>QALSTFKEFRQKIEMEMRMKVRMLRTDRGGEFTSNEFTKYCKENGIARQLTAPHSPQQNGVVERRNRTVLSRGV</sequence>
<gene>
    <name evidence="3" type="ORF">Tci_873723</name>
</gene>
<dbReference type="InterPro" id="IPR039537">
    <property type="entry name" value="Retrotran_Ty1/copia-like"/>
</dbReference>
<dbReference type="InterPro" id="IPR036397">
    <property type="entry name" value="RNaseH_sf"/>
</dbReference>
<dbReference type="Gene3D" id="3.30.420.10">
    <property type="entry name" value="Ribonuclease H-like superfamily/Ribonuclease H"/>
    <property type="match status" value="1"/>
</dbReference>
<feature type="domain" description="Integrase catalytic" evidence="2">
    <location>
        <begin position="1"/>
        <end position="74"/>
    </location>
</feature>
<organism evidence="3">
    <name type="scientific">Tanacetum cinerariifolium</name>
    <name type="common">Dalmatian daisy</name>
    <name type="synonym">Chrysanthemum cinerariifolium</name>
    <dbReference type="NCBI Taxonomy" id="118510"/>
    <lineage>
        <taxon>Eukaryota</taxon>
        <taxon>Viridiplantae</taxon>
        <taxon>Streptophyta</taxon>
        <taxon>Embryophyta</taxon>
        <taxon>Tracheophyta</taxon>
        <taxon>Spermatophyta</taxon>
        <taxon>Magnoliopsida</taxon>
        <taxon>eudicotyledons</taxon>
        <taxon>Gunneridae</taxon>
        <taxon>Pentapetalae</taxon>
        <taxon>asterids</taxon>
        <taxon>campanulids</taxon>
        <taxon>Asterales</taxon>
        <taxon>Asteraceae</taxon>
        <taxon>Asteroideae</taxon>
        <taxon>Anthemideae</taxon>
        <taxon>Anthemidinae</taxon>
        <taxon>Tanacetum</taxon>
    </lineage>
</organism>
<dbReference type="GO" id="GO:0003676">
    <property type="term" value="F:nucleic acid binding"/>
    <property type="evidence" value="ECO:0007669"/>
    <property type="project" value="InterPro"/>
</dbReference>
<name>A0A699SYF3_TANCI</name>
<feature type="non-terminal residue" evidence="3">
    <location>
        <position position="1"/>
    </location>
</feature>
<dbReference type="AlphaFoldDB" id="A0A699SYF3"/>
<dbReference type="GO" id="GO:0015074">
    <property type="term" value="P:DNA integration"/>
    <property type="evidence" value="ECO:0007669"/>
    <property type="project" value="InterPro"/>
</dbReference>
<dbReference type="EMBL" id="BKCJ011193419">
    <property type="protein sequence ID" value="GFD01754.1"/>
    <property type="molecule type" value="Genomic_DNA"/>
</dbReference>
<proteinExistence type="predicted"/>